<dbReference type="SUPFAM" id="SSF54427">
    <property type="entry name" value="NTF2-like"/>
    <property type="match status" value="1"/>
</dbReference>
<sequence>MKINQLSLVLAALAAALLFTASCNSPAKEKPATAEELSKVNRDFVKALNARDATAAANCYAVDAIILPPGQPNVTGHEAIQKYWQGFLDGAGYVDGTVSTIATGSNGDLGYEIGTADLHLKGPDGKIMTEKIKYTIVLKRNAEGKWLQTYDMWNPVAEPMAK</sequence>
<dbReference type="Proteomes" id="UP000436006">
    <property type="component" value="Unassembled WGS sequence"/>
</dbReference>
<dbReference type="EMBL" id="WPIN01000028">
    <property type="protein sequence ID" value="MVM35883.1"/>
    <property type="molecule type" value="Genomic_DNA"/>
</dbReference>
<evidence type="ECO:0000256" key="1">
    <source>
        <dbReference type="SAM" id="SignalP"/>
    </source>
</evidence>
<dbReference type="InterPro" id="IPR032710">
    <property type="entry name" value="NTF2-like_dom_sf"/>
</dbReference>
<feature type="signal peptide" evidence="1">
    <location>
        <begin position="1"/>
        <end position="27"/>
    </location>
</feature>
<dbReference type="AlphaFoldDB" id="A0A7K1SQB0"/>
<reference evidence="3 4" key="1">
    <citation type="submission" date="2019-12" db="EMBL/GenBank/DDBJ databases">
        <title>Spirosoma sp. HMF4905 genome sequencing and assembly.</title>
        <authorList>
            <person name="Kang H."/>
            <person name="Cha I."/>
            <person name="Kim H."/>
            <person name="Joh K."/>
        </authorList>
    </citation>
    <scope>NUCLEOTIDE SEQUENCE [LARGE SCALE GENOMIC DNA]</scope>
    <source>
        <strain evidence="3 4">HMF4905</strain>
    </source>
</reference>
<organism evidence="3 4">
    <name type="scientific">Spirosoma arboris</name>
    <dbReference type="NCBI Taxonomy" id="2682092"/>
    <lineage>
        <taxon>Bacteria</taxon>
        <taxon>Pseudomonadati</taxon>
        <taxon>Bacteroidota</taxon>
        <taxon>Cytophagia</taxon>
        <taxon>Cytophagales</taxon>
        <taxon>Cytophagaceae</taxon>
        <taxon>Spirosoma</taxon>
    </lineage>
</organism>
<comment type="caution">
    <text evidence="3">The sequence shown here is derived from an EMBL/GenBank/DDBJ whole genome shotgun (WGS) entry which is preliminary data.</text>
</comment>
<accession>A0A7K1SQB0</accession>
<protein>
    <submittedName>
        <fullName evidence="3">SgcJ/EcaC family oxidoreductase</fullName>
    </submittedName>
</protein>
<evidence type="ECO:0000259" key="2">
    <source>
        <dbReference type="Pfam" id="PF14534"/>
    </source>
</evidence>
<dbReference type="Gene3D" id="3.10.450.50">
    <property type="match status" value="1"/>
</dbReference>
<evidence type="ECO:0000313" key="4">
    <source>
        <dbReference type="Proteomes" id="UP000436006"/>
    </source>
</evidence>
<dbReference type="Pfam" id="PF14534">
    <property type="entry name" value="DUF4440"/>
    <property type="match status" value="1"/>
</dbReference>
<dbReference type="PROSITE" id="PS51257">
    <property type="entry name" value="PROKAR_LIPOPROTEIN"/>
    <property type="match status" value="1"/>
</dbReference>
<feature type="domain" description="DUF4440" evidence="2">
    <location>
        <begin position="39"/>
        <end position="147"/>
    </location>
</feature>
<dbReference type="InterPro" id="IPR027843">
    <property type="entry name" value="DUF4440"/>
</dbReference>
<dbReference type="NCBIfam" id="TIGR02246">
    <property type="entry name" value="SgcJ/EcaC family oxidoreductase"/>
    <property type="match status" value="1"/>
</dbReference>
<dbReference type="RefSeq" id="WP_157590684.1">
    <property type="nucleotide sequence ID" value="NZ_WPIN01000028.1"/>
</dbReference>
<name>A0A7K1SQB0_9BACT</name>
<keyword evidence="1" id="KW-0732">Signal</keyword>
<feature type="chain" id="PRO_5029690046" evidence="1">
    <location>
        <begin position="28"/>
        <end position="162"/>
    </location>
</feature>
<evidence type="ECO:0000313" key="3">
    <source>
        <dbReference type="EMBL" id="MVM35883.1"/>
    </source>
</evidence>
<proteinExistence type="predicted"/>
<dbReference type="InterPro" id="IPR011944">
    <property type="entry name" value="Steroid_delta5-4_isomerase"/>
</dbReference>
<keyword evidence="4" id="KW-1185">Reference proteome</keyword>
<gene>
    <name evidence="3" type="ORF">GO755_38070</name>
</gene>